<evidence type="ECO:0000256" key="5">
    <source>
        <dbReference type="ARBA" id="ARBA00023136"/>
    </source>
</evidence>
<keyword evidence="6 7" id="KW-0131">Cell cycle</keyword>
<dbReference type="InterPro" id="IPR011922">
    <property type="entry name" value="Cell_div_FtsL"/>
</dbReference>
<keyword evidence="9" id="KW-0175">Coiled coil</keyword>
<keyword evidence="4 7" id="KW-1133">Transmembrane helix</keyword>
<evidence type="ECO:0000256" key="4">
    <source>
        <dbReference type="ARBA" id="ARBA00022989"/>
    </source>
</evidence>
<protein>
    <recommendedName>
        <fullName evidence="7 8">Cell division protein FtsL</fullName>
    </recommendedName>
</protein>
<gene>
    <name evidence="7 10" type="primary">ftsL</name>
    <name evidence="10" type="ORF">EI998_05125</name>
</gene>
<evidence type="ECO:0000256" key="7">
    <source>
        <dbReference type="HAMAP-Rule" id="MF_00910"/>
    </source>
</evidence>
<evidence type="ECO:0000256" key="6">
    <source>
        <dbReference type="ARBA" id="ARBA00023306"/>
    </source>
</evidence>
<keyword evidence="2 7" id="KW-0132">Cell division</keyword>
<keyword evidence="5 7" id="KW-0472">Membrane</keyword>
<proteinExistence type="inferred from homology"/>
<name>A0A3R8XS39_STRSU</name>
<feature type="coiled-coil region" evidence="9">
    <location>
        <begin position="57"/>
        <end position="84"/>
    </location>
</feature>
<dbReference type="GO" id="GO:0005886">
    <property type="term" value="C:plasma membrane"/>
    <property type="evidence" value="ECO:0007669"/>
    <property type="project" value="UniProtKB-SubCell"/>
</dbReference>
<keyword evidence="3 7" id="KW-0812">Transmembrane</keyword>
<comment type="similarity">
    <text evidence="7">Belongs to the FtsL family.</text>
</comment>
<dbReference type="EMBL" id="RSDO01000007">
    <property type="protein sequence ID" value="RRR53246.1"/>
    <property type="molecule type" value="Genomic_DNA"/>
</dbReference>
<evidence type="ECO:0000256" key="1">
    <source>
        <dbReference type="ARBA" id="ARBA00022475"/>
    </source>
</evidence>
<organism evidence="10 11">
    <name type="scientific">Streptococcus suis</name>
    <dbReference type="NCBI Taxonomy" id="1307"/>
    <lineage>
        <taxon>Bacteria</taxon>
        <taxon>Bacillati</taxon>
        <taxon>Bacillota</taxon>
        <taxon>Bacilli</taxon>
        <taxon>Lactobacillales</taxon>
        <taxon>Streptococcaceae</taxon>
        <taxon>Streptococcus</taxon>
    </lineage>
</organism>
<evidence type="ECO:0000313" key="10">
    <source>
        <dbReference type="EMBL" id="RRR53246.1"/>
    </source>
</evidence>
<comment type="subcellular location">
    <subcellularLocation>
        <location evidence="7">Cell membrane</location>
        <topology evidence="7">Single-pass type II membrane protein</topology>
    </subcellularLocation>
    <text evidence="7">Localizes to the division septum where it forms a ring structure.</text>
</comment>
<dbReference type="AlphaFoldDB" id="A0A3R8XS39"/>
<dbReference type="GO" id="GO:0043093">
    <property type="term" value="P:FtsZ-dependent cytokinesis"/>
    <property type="evidence" value="ECO:0007669"/>
    <property type="project" value="UniProtKB-UniRule"/>
</dbReference>
<comment type="function">
    <text evidence="7">Essential cell division protein.</text>
</comment>
<evidence type="ECO:0000313" key="11">
    <source>
        <dbReference type="Proteomes" id="UP000274117"/>
    </source>
</evidence>
<sequence>MLQEKRRETTMRLISEKIKTFNRVEKAFYASLVFTALFLAIGVIFIQTKLLQVQGEMARVNQQINSKQVEIDDTKQAIQELTRSGRLMEIAEKEGLTLNNNNVGVAE</sequence>
<evidence type="ECO:0000256" key="8">
    <source>
        <dbReference type="NCBIfam" id="TIGR02209"/>
    </source>
</evidence>
<keyword evidence="1 7" id="KW-1003">Cell membrane</keyword>
<evidence type="ECO:0000256" key="2">
    <source>
        <dbReference type="ARBA" id="ARBA00022618"/>
    </source>
</evidence>
<dbReference type="GO" id="GO:0032153">
    <property type="term" value="C:cell division site"/>
    <property type="evidence" value="ECO:0007669"/>
    <property type="project" value="UniProtKB-UniRule"/>
</dbReference>
<dbReference type="NCBIfam" id="TIGR02209">
    <property type="entry name" value="ftsL_broad"/>
    <property type="match status" value="1"/>
</dbReference>
<evidence type="ECO:0000256" key="9">
    <source>
        <dbReference type="SAM" id="Coils"/>
    </source>
</evidence>
<reference evidence="10 11" key="2">
    <citation type="submission" date="2018-12" db="EMBL/GenBank/DDBJ databases">
        <title>Whole-genome sequences of fifteen clinical Streptococcus suis strains isolated from pigs between 2006 and 2018.</title>
        <authorList>
            <person name="Stevens M.J.A."/>
            <person name="Cernela N."/>
            <person name="Spoerry Serrano N."/>
            <person name="Schmitt S."/>
            <person name="Schrenzel J."/>
            <person name="Stephan R."/>
        </authorList>
    </citation>
    <scope>NUCLEOTIDE SEQUENCE [LARGE SCALE GENOMIC DNA]</scope>
    <source>
        <strain evidence="10 11">PP422</strain>
    </source>
</reference>
<evidence type="ECO:0000256" key="3">
    <source>
        <dbReference type="ARBA" id="ARBA00022692"/>
    </source>
</evidence>
<dbReference type="RefSeq" id="WP_105110874.1">
    <property type="nucleotide sequence ID" value="NZ_CP102145.1"/>
</dbReference>
<dbReference type="Proteomes" id="UP000274117">
    <property type="component" value="Unassembled WGS sequence"/>
</dbReference>
<accession>A0A3R8XS39</accession>
<dbReference type="HAMAP" id="MF_00910">
    <property type="entry name" value="FtsL"/>
    <property type="match status" value="1"/>
</dbReference>
<comment type="caution">
    <text evidence="10">The sequence shown here is derived from an EMBL/GenBank/DDBJ whole genome shotgun (WGS) entry which is preliminary data.</text>
</comment>
<reference evidence="10 11" key="1">
    <citation type="submission" date="2018-11" db="EMBL/GenBank/DDBJ databases">
        <authorList>
            <person name="Stevens M.J."/>
            <person name="Cernela N."/>
            <person name="Spoerry Serrano N."/>
            <person name="Schmitt S."/>
            <person name="Schrenzel J."/>
            <person name="Stephan R."/>
        </authorList>
    </citation>
    <scope>NUCLEOTIDE SEQUENCE [LARGE SCALE GENOMIC DNA]</scope>
    <source>
        <strain evidence="10 11">PP422</strain>
    </source>
</reference>
<feature type="transmembrane region" description="Helical" evidence="7">
    <location>
        <begin position="27"/>
        <end position="46"/>
    </location>
</feature>
<dbReference type="OrthoDB" id="2233635at2"/>